<evidence type="ECO:0000313" key="2">
    <source>
        <dbReference type="Proteomes" id="UP000242146"/>
    </source>
</evidence>
<comment type="caution">
    <text evidence="1">The sequence shown here is derived from an EMBL/GenBank/DDBJ whole genome shotgun (WGS) entry which is preliminary data.</text>
</comment>
<dbReference type="EMBL" id="MCGT01000017">
    <property type="protein sequence ID" value="ORX52719.1"/>
    <property type="molecule type" value="Genomic_DNA"/>
</dbReference>
<proteinExistence type="predicted"/>
<keyword evidence="2" id="KW-1185">Reference proteome</keyword>
<dbReference type="STRING" id="101127.A0A1X2GFK9"/>
<reference evidence="1 2" key="1">
    <citation type="submission" date="2016-07" db="EMBL/GenBank/DDBJ databases">
        <title>Pervasive Adenine N6-methylation of Active Genes in Fungi.</title>
        <authorList>
            <consortium name="DOE Joint Genome Institute"/>
            <person name="Mondo S.J."/>
            <person name="Dannebaum R.O."/>
            <person name="Kuo R.C."/>
            <person name="Labutti K."/>
            <person name="Haridas S."/>
            <person name="Kuo A."/>
            <person name="Salamov A."/>
            <person name="Ahrendt S.R."/>
            <person name="Lipzen A."/>
            <person name="Sullivan W."/>
            <person name="Andreopoulos W.B."/>
            <person name="Clum A."/>
            <person name="Lindquist E."/>
            <person name="Daum C."/>
            <person name="Ramamoorthy G.K."/>
            <person name="Gryganskyi A."/>
            <person name="Culley D."/>
            <person name="Magnuson J.K."/>
            <person name="James T.Y."/>
            <person name="O'Malley M.A."/>
            <person name="Stajich J.E."/>
            <person name="Spatafora J.W."/>
            <person name="Visel A."/>
            <person name="Grigoriev I.V."/>
        </authorList>
    </citation>
    <scope>NUCLEOTIDE SEQUENCE [LARGE SCALE GENOMIC DNA]</scope>
    <source>
        <strain evidence="1 2">NRRL 3301</strain>
    </source>
</reference>
<gene>
    <name evidence="1" type="ORF">DM01DRAFT_1336500</name>
</gene>
<protein>
    <submittedName>
        <fullName evidence="1">Uncharacterized protein</fullName>
    </submittedName>
</protein>
<evidence type="ECO:0000313" key="1">
    <source>
        <dbReference type="EMBL" id="ORX52719.1"/>
    </source>
</evidence>
<accession>A0A1X2GFK9</accession>
<sequence length="320" mass="35282">MPRVGKELFFDQQTNNQQSLEKQSLEAMVAVCHFLIEGKTSLISMDRRDDQTIQLLYRIAKRIFSQEVVQAEAEVISFDELYFHAHDGLSRTKNILLGNHGADSTKRAIECLDDHIAVLDEIHRKRFAATSPDPTDANITDLATAAATPSIDATVTVPACAIVSTSSNNNIVTSSPVTATTMPIEENGTNLTIPTSTPSPIKPTEENDANLNFVPASPSSHDAYAASSSAVSSANILPTARAQNRRLQQDNWTFVDAYRTEHGSNMDWEQCFVQGKEKGLFKKYTTAKSVKAVYCTEFLVMVCAQDKNFSRQKKTNSQAK</sequence>
<dbReference type="AlphaFoldDB" id="A0A1X2GFK9"/>
<organism evidence="1 2">
    <name type="scientific">Hesseltinella vesiculosa</name>
    <dbReference type="NCBI Taxonomy" id="101127"/>
    <lineage>
        <taxon>Eukaryota</taxon>
        <taxon>Fungi</taxon>
        <taxon>Fungi incertae sedis</taxon>
        <taxon>Mucoromycota</taxon>
        <taxon>Mucoromycotina</taxon>
        <taxon>Mucoromycetes</taxon>
        <taxon>Mucorales</taxon>
        <taxon>Cunninghamellaceae</taxon>
        <taxon>Hesseltinella</taxon>
    </lineage>
</organism>
<dbReference type="Proteomes" id="UP000242146">
    <property type="component" value="Unassembled WGS sequence"/>
</dbReference>
<dbReference type="OrthoDB" id="2269118at2759"/>
<name>A0A1X2GFK9_9FUNG</name>